<evidence type="ECO:0000313" key="1">
    <source>
        <dbReference type="EMBL" id="AII87810.1"/>
    </source>
</evidence>
<proteinExistence type="predicted"/>
<dbReference type="Proteomes" id="UP000028680">
    <property type="component" value="Chromosome"/>
</dbReference>
<dbReference type="KEGG" id="ptp:RCA23_c22870"/>
<dbReference type="AlphaFoldDB" id="A0AAN0RKE2"/>
<reference evidence="1 2" key="1">
    <citation type="journal article" date="2014" name="ISME J.">
        <title>Adaptation of an abundant Roseobacter RCA organism to pelagic systems revealed by genomic and transcriptomic analyses.</title>
        <authorList>
            <person name="Voget S."/>
            <person name="Wemheuer B."/>
            <person name="Brinkhoff T."/>
            <person name="Vollmers J."/>
            <person name="Dietrich S."/>
            <person name="Giebel H.A."/>
            <person name="Beardsley C."/>
            <person name="Sardemann C."/>
            <person name="Bakenhus I."/>
            <person name="Billerbeck S."/>
            <person name="Daniel R."/>
            <person name="Simon M."/>
        </authorList>
    </citation>
    <scope>NUCLEOTIDE SEQUENCE [LARGE SCALE GENOMIC DNA]</scope>
    <source>
        <strain evidence="1 2">RCA23</strain>
    </source>
</reference>
<accession>A0AAN0RKE2</accession>
<gene>
    <name evidence="1" type="ORF">RCA23_c22870</name>
</gene>
<sequence length="146" mass="16259">MKIEQHIEIGKPTGEPIVLKVLGDDELSTTNSPIGLEQSTYASPIAAQHKPSSRRERDDHYADVVIHLSSRWRIIVCKDGIQWILQQRSVALPNTGTWSGKSYSTTRSGLMAACSDRELLLDPSEGQALDALPSTFREFITERPRS</sequence>
<dbReference type="RefSeq" id="WP_044050471.1">
    <property type="nucleotide sequence ID" value="NZ_CP003984.1"/>
</dbReference>
<evidence type="ECO:0000313" key="2">
    <source>
        <dbReference type="Proteomes" id="UP000028680"/>
    </source>
</evidence>
<name>A0AAN0RKE2_9RHOB</name>
<protein>
    <submittedName>
        <fullName evidence="1">Uncharacterized protein</fullName>
    </submittedName>
</protein>
<organism evidence="1 2">
    <name type="scientific">Planktomarina temperata RCA23</name>
    <dbReference type="NCBI Taxonomy" id="666509"/>
    <lineage>
        <taxon>Bacteria</taxon>
        <taxon>Pseudomonadati</taxon>
        <taxon>Pseudomonadota</taxon>
        <taxon>Alphaproteobacteria</taxon>
        <taxon>Rhodobacterales</taxon>
        <taxon>Paracoccaceae</taxon>
        <taxon>Planktomarina</taxon>
    </lineage>
</organism>
<keyword evidence="2" id="KW-1185">Reference proteome</keyword>
<dbReference type="EMBL" id="CP003984">
    <property type="protein sequence ID" value="AII87810.1"/>
    <property type="molecule type" value="Genomic_DNA"/>
</dbReference>